<feature type="non-terminal residue" evidence="2">
    <location>
        <position position="1076"/>
    </location>
</feature>
<proteinExistence type="predicted"/>
<dbReference type="OrthoDB" id="6287438at2759"/>
<dbReference type="Proteomes" id="UP000678393">
    <property type="component" value="Unassembled WGS sequence"/>
</dbReference>
<dbReference type="EMBL" id="CAJHNH020008518">
    <property type="protein sequence ID" value="CAG5136315.1"/>
    <property type="molecule type" value="Genomic_DNA"/>
</dbReference>
<evidence type="ECO:0000256" key="1">
    <source>
        <dbReference type="SAM" id="Coils"/>
    </source>
</evidence>
<protein>
    <submittedName>
        <fullName evidence="2">Uncharacterized protein</fullName>
    </submittedName>
</protein>
<accession>A0A8S4A860</accession>
<gene>
    <name evidence="2" type="ORF">CUNI_LOCUS21873</name>
</gene>
<comment type="caution">
    <text evidence="2">The sequence shown here is derived from an EMBL/GenBank/DDBJ whole genome shotgun (WGS) entry which is preliminary data.</text>
</comment>
<feature type="coiled-coil region" evidence="1">
    <location>
        <begin position="666"/>
        <end position="809"/>
    </location>
</feature>
<feature type="coiled-coil region" evidence="1">
    <location>
        <begin position="179"/>
        <end position="263"/>
    </location>
</feature>
<reference evidence="2" key="1">
    <citation type="submission" date="2021-04" db="EMBL/GenBank/DDBJ databases">
        <authorList>
            <consortium name="Molecular Ecology Group"/>
        </authorList>
    </citation>
    <scope>NUCLEOTIDE SEQUENCE</scope>
</reference>
<keyword evidence="1" id="KW-0175">Coiled coil</keyword>
<keyword evidence="3" id="KW-1185">Reference proteome</keyword>
<feature type="coiled-coil region" evidence="1">
    <location>
        <begin position="461"/>
        <end position="488"/>
    </location>
</feature>
<feature type="coiled-coil region" evidence="1">
    <location>
        <begin position="517"/>
        <end position="572"/>
    </location>
</feature>
<name>A0A8S4A860_9EUPU</name>
<evidence type="ECO:0000313" key="3">
    <source>
        <dbReference type="Proteomes" id="UP000678393"/>
    </source>
</evidence>
<feature type="coiled-coil region" evidence="1">
    <location>
        <begin position="358"/>
        <end position="431"/>
    </location>
</feature>
<evidence type="ECO:0000313" key="2">
    <source>
        <dbReference type="EMBL" id="CAG5136315.1"/>
    </source>
</evidence>
<feature type="coiled-coil region" evidence="1">
    <location>
        <begin position="930"/>
        <end position="1057"/>
    </location>
</feature>
<feature type="non-terminal residue" evidence="2">
    <location>
        <position position="1"/>
    </location>
</feature>
<sequence>DMLGDQLQKLSLENCTLLLENKLLKDKYSRAVAQITELKTRLRDTQNELSDLQKKLENETVHIKHTVQVEMLRELESYKAKAATSTKRVEMLKSEISLLEEQLHMVKQESESMRLGLDKSKLHESHKQEIQTLQDEIARLKHLLVESENAVQAEAVQSKDCIGQLHKLTEVQELRHLRVEEANCRSSALEKQMEALQIRLHVTEERLAQERADRANNLSHIEEKLLTENAKLQTKVKELDRQLKREKEKTRTLQQRASELREENLHLRLTLPDEDAKDYSIPYDRRSSSRKVRQAIDIKQIWKQLDSESCFPWNHGDLESLVLYLWDKCQNLQQQLKPWQLYLEQLEVPVEEDYFVSLQNALAVKTEYEAKVQQTEEKLEDVSAEKIAAEQAYKQQLTELVKEKHEALARLKTLEDLMDALKTENDALRKGLSQTPGHLSTASKEEDMIEHGRVEILLLEIAGLQSNIGQLTRRNKVLETEISTLQCQLSSRDKELAETFSELKTAQVAPKSKTAEELFTQQKIEALTSEVASLKEEIHMQSEKHLSMQVEKEKLEAELSEIKDELRLVKERNRDQDLSGITDKMKLELEKKDEVILKLTTKLNEREISLSKVQSDLMLQQKIHKNMENQLESIQCQLDQRCQLLDSLSGKEKDQLEHLEMIKVMIYTLNQRLSQKQGELESLQLQLQQANSKIAKLEEQSASQFGVAGGVACPGEVTARSSLLAAELRLNEVKLEKEKVEQAVSTLASVREDYETLNSEVSKVKKEASDAVGSNIKMANEYPALERRVQVLEEEKVVLEEERNTLKGNISILEISLREVISKFENESNCQLHLLSSEDNGDSLSELQNTKEHQTLHLLMFAKLKENDIIMEKVKYQEQELMNLEKVCHLLHRDCEQTRADVSRITNELIVKMRENAAIVDLNNVLLREQASLQKQLVLAEKHLEQEKDRIEQRKADINEIINKIEHSEQANLATAVTLQQKDSVISDQEAVAERDRLRAKVDELKESLRSLSNVNSELEKTILARDAAIRDEQSVVSKQKEEILTLSHRIQVLEHEHELMLRNVISEKKVQEKFQ</sequence>
<organism evidence="2 3">
    <name type="scientific">Candidula unifasciata</name>
    <dbReference type="NCBI Taxonomy" id="100452"/>
    <lineage>
        <taxon>Eukaryota</taxon>
        <taxon>Metazoa</taxon>
        <taxon>Spiralia</taxon>
        <taxon>Lophotrochozoa</taxon>
        <taxon>Mollusca</taxon>
        <taxon>Gastropoda</taxon>
        <taxon>Heterobranchia</taxon>
        <taxon>Euthyneura</taxon>
        <taxon>Panpulmonata</taxon>
        <taxon>Eupulmonata</taxon>
        <taxon>Stylommatophora</taxon>
        <taxon>Helicina</taxon>
        <taxon>Helicoidea</taxon>
        <taxon>Geomitridae</taxon>
        <taxon>Candidula</taxon>
    </lineage>
</organism>
<dbReference type="AlphaFoldDB" id="A0A8S4A860"/>
<feature type="coiled-coil region" evidence="1">
    <location>
        <begin position="21"/>
        <end position="150"/>
    </location>
</feature>